<evidence type="ECO:0000256" key="5">
    <source>
        <dbReference type="ARBA" id="ARBA00022490"/>
    </source>
</evidence>
<dbReference type="NCBIfam" id="TIGR00057">
    <property type="entry name" value="L-threonylcarbamoyladenylate synthase"/>
    <property type="match status" value="1"/>
</dbReference>
<keyword evidence="9" id="KW-0547">Nucleotide-binding</keyword>
<dbReference type="InterPro" id="IPR050156">
    <property type="entry name" value="TC-AMP_synthase_SUA5"/>
</dbReference>
<dbReference type="Gene3D" id="3.40.50.2300">
    <property type="match status" value="1"/>
</dbReference>
<dbReference type="Pfam" id="PF01451">
    <property type="entry name" value="LMWPc"/>
    <property type="match status" value="1"/>
</dbReference>
<organism evidence="16 17">
    <name type="scientific">Blastopirellula marina</name>
    <dbReference type="NCBI Taxonomy" id="124"/>
    <lineage>
        <taxon>Bacteria</taxon>
        <taxon>Pseudomonadati</taxon>
        <taxon>Planctomycetota</taxon>
        <taxon>Planctomycetia</taxon>
        <taxon>Pirellulales</taxon>
        <taxon>Pirellulaceae</taxon>
        <taxon>Blastopirellula</taxon>
    </lineage>
</organism>
<dbReference type="PANTHER" id="PTHR17490">
    <property type="entry name" value="SUA5"/>
    <property type="match status" value="1"/>
</dbReference>
<dbReference type="EMBL" id="PUIB01000015">
    <property type="protein sequence ID" value="PQO35430.1"/>
    <property type="molecule type" value="Genomic_DNA"/>
</dbReference>
<dbReference type="GO" id="GO:0005737">
    <property type="term" value="C:cytoplasm"/>
    <property type="evidence" value="ECO:0007669"/>
    <property type="project" value="UniProtKB-SubCell"/>
</dbReference>
<gene>
    <name evidence="16" type="ORF">C5Y98_13790</name>
</gene>
<protein>
    <recommendedName>
        <fullName evidence="12">L-threonylcarbamoyladenylate synthase</fullName>
        <ecNumber evidence="4">2.7.7.87</ecNumber>
    </recommendedName>
    <alternativeName>
        <fullName evidence="12">L-threonylcarbamoyladenylate synthase</fullName>
    </alternativeName>
</protein>
<dbReference type="InterPro" id="IPR006070">
    <property type="entry name" value="Sua5-like_dom"/>
</dbReference>
<evidence type="ECO:0000256" key="13">
    <source>
        <dbReference type="ARBA" id="ARBA00048366"/>
    </source>
</evidence>
<evidence type="ECO:0000256" key="12">
    <source>
        <dbReference type="ARBA" id="ARBA00029774"/>
    </source>
</evidence>
<feature type="active site" description="Nucleophile" evidence="14">
    <location>
        <position position="227"/>
    </location>
</feature>
<dbReference type="OrthoDB" id="9784339at2"/>
<evidence type="ECO:0000256" key="14">
    <source>
        <dbReference type="PIRSR" id="PIRSR617867-1"/>
    </source>
</evidence>
<dbReference type="GO" id="GO:0008033">
    <property type="term" value="P:tRNA processing"/>
    <property type="evidence" value="ECO:0007669"/>
    <property type="project" value="UniProtKB-KW"/>
</dbReference>
<keyword evidence="11" id="KW-0067">ATP-binding</keyword>
<feature type="active site" evidence="14">
    <location>
        <position position="233"/>
    </location>
</feature>
<dbReference type="GO" id="GO:0000049">
    <property type="term" value="F:tRNA binding"/>
    <property type="evidence" value="ECO:0007669"/>
    <property type="project" value="TreeGrafter"/>
</dbReference>
<dbReference type="PRINTS" id="PR00719">
    <property type="entry name" value="LMWPTPASE"/>
</dbReference>
<dbReference type="PANTHER" id="PTHR17490:SF16">
    <property type="entry name" value="THREONYLCARBAMOYL-AMP SYNTHASE"/>
    <property type="match status" value="1"/>
</dbReference>
<dbReference type="Pfam" id="PF01300">
    <property type="entry name" value="Sua5_yciO_yrdC"/>
    <property type="match status" value="1"/>
</dbReference>
<dbReference type="EC" id="2.7.7.87" evidence="4"/>
<dbReference type="Gene3D" id="3.90.870.10">
    <property type="entry name" value="DHBP synthase"/>
    <property type="match status" value="1"/>
</dbReference>
<comment type="similarity">
    <text evidence="2">Belongs to the SUA5 family.</text>
</comment>
<name>A0A2S8FTP6_9BACT</name>
<evidence type="ECO:0000313" key="17">
    <source>
        <dbReference type="Proteomes" id="UP000239388"/>
    </source>
</evidence>
<evidence type="ECO:0000313" key="16">
    <source>
        <dbReference type="EMBL" id="PQO35430.1"/>
    </source>
</evidence>
<dbReference type="SMART" id="SM00226">
    <property type="entry name" value="LMWPc"/>
    <property type="match status" value="1"/>
</dbReference>
<keyword evidence="8" id="KW-0548">Nucleotidyltransferase</keyword>
<accession>A0A2S8FTP6</accession>
<dbReference type="InterPro" id="IPR017867">
    <property type="entry name" value="Tyr_phospatase_low_mol_wt"/>
</dbReference>
<evidence type="ECO:0000256" key="9">
    <source>
        <dbReference type="ARBA" id="ARBA00022741"/>
    </source>
</evidence>
<evidence type="ECO:0000256" key="1">
    <source>
        <dbReference type="ARBA" id="ARBA00004496"/>
    </source>
</evidence>
<dbReference type="GO" id="GO:0005524">
    <property type="term" value="F:ATP binding"/>
    <property type="evidence" value="ECO:0007669"/>
    <property type="project" value="UniProtKB-KW"/>
</dbReference>
<dbReference type="GO" id="GO:0004725">
    <property type="term" value="F:protein tyrosine phosphatase activity"/>
    <property type="evidence" value="ECO:0007669"/>
    <property type="project" value="InterPro"/>
</dbReference>
<keyword evidence="6" id="KW-0808">Transferase</keyword>
<evidence type="ECO:0000256" key="7">
    <source>
        <dbReference type="ARBA" id="ARBA00022694"/>
    </source>
</evidence>
<proteinExistence type="inferred from homology"/>
<dbReference type="SUPFAM" id="SSF55821">
    <property type="entry name" value="YrdC/RibB"/>
    <property type="match status" value="1"/>
</dbReference>
<dbReference type="InterPro" id="IPR023485">
    <property type="entry name" value="Ptyr_pPase"/>
</dbReference>
<dbReference type="CDD" id="cd16344">
    <property type="entry name" value="LMWPAP"/>
    <property type="match status" value="1"/>
</dbReference>
<sequence length="380" mass="40795">MTVRVIDVKAAEDRRDVIHRAVQALAEGQIVAFPTETVYGVAVSALNGSAIDRLMEAKGRPKNQPFALAIRSKDELEDYVPQATPLMKRLATRCWPGPVTLVLPCDDPRSVVQSLPPSVLPSVSPSGFVGLRIPSHDLIQEAMRLLPGPLALTSANRSGQPDAVRGAEVTEALGDALGLVLDCGKCRYAQPSTVVRVVGNKVEILRSGVVSEKVLKRLSSYCVVFVCTGNTCRSPMAEVLMQKHAAERFGCKIEELDGRGFIVASAGLAAFPGGRAAPEAIKVMGDRGLDLSEHASQPLSDRLVEHADLILTMTSSHRDAIVAQWPDAAEYTHNLCLDGFDVADPIGHPEVVYQQCADQIEAEVVARVRAIDLDQLPATS</sequence>
<comment type="caution">
    <text evidence="16">The sequence shown here is derived from an EMBL/GenBank/DDBJ whole genome shotgun (WGS) entry which is preliminary data.</text>
</comment>
<evidence type="ECO:0000259" key="15">
    <source>
        <dbReference type="PROSITE" id="PS51163"/>
    </source>
</evidence>
<dbReference type="GO" id="GO:0061710">
    <property type="term" value="F:L-threonylcarbamoyladenylate synthase"/>
    <property type="evidence" value="ECO:0007669"/>
    <property type="project" value="UniProtKB-EC"/>
</dbReference>
<evidence type="ECO:0000256" key="8">
    <source>
        <dbReference type="ARBA" id="ARBA00022695"/>
    </source>
</evidence>
<comment type="similarity">
    <text evidence="3">Belongs to the low molecular weight phosphotyrosine protein phosphatase family.</text>
</comment>
<dbReference type="PROSITE" id="PS51163">
    <property type="entry name" value="YRDC"/>
    <property type="match status" value="1"/>
</dbReference>
<reference evidence="16 17" key="1">
    <citation type="submission" date="2018-02" db="EMBL/GenBank/DDBJ databases">
        <title>Comparative genomes isolates from brazilian mangrove.</title>
        <authorList>
            <person name="Araujo J.E."/>
            <person name="Taketani R.G."/>
            <person name="Silva M.C.P."/>
            <person name="Loureco M.V."/>
            <person name="Andreote F.D."/>
        </authorList>
    </citation>
    <scope>NUCLEOTIDE SEQUENCE [LARGE SCALE GENOMIC DNA]</scope>
    <source>
        <strain evidence="16 17">NAP PRIS-MGV</strain>
    </source>
</reference>
<evidence type="ECO:0000256" key="2">
    <source>
        <dbReference type="ARBA" id="ARBA00007663"/>
    </source>
</evidence>
<dbReference type="AlphaFoldDB" id="A0A2S8FTP6"/>
<evidence type="ECO:0000256" key="4">
    <source>
        <dbReference type="ARBA" id="ARBA00012584"/>
    </source>
</evidence>
<evidence type="ECO:0000256" key="6">
    <source>
        <dbReference type="ARBA" id="ARBA00022679"/>
    </source>
</evidence>
<comment type="catalytic activity">
    <reaction evidence="13">
        <text>L-threonine + hydrogencarbonate + ATP = L-threonylcarbamoyladenylate + diphosphate + H2O</text>
        <dbReference type="Rhea" id="RHEA:36407"/>
        <dbReference type="ChEBI" id="CHEBI:15377"/>
        <dbReference type="ChEBI" id="CHEBI:17544"/>
        <dbReference type="ChEBI" id="CHEBI:30616"/>
        <dbReference type="ChEBI" id="CHEBI:33019"/>
        <dbReference type="ChEBI" id="CHEBI:57926"/>
        <dbReference type="ChEBI" id="CHEBI:73682"/>
        <dbReference type="EC" id="2.7.7.87"/>
    </reaction>
</comment>
<dbReference type="Proteomes" id="UP000239388">
    <property type="component" value="Unassembled WGS sequence"/>
</dbReference>
<dbReference type="InterPro" id="IPR036196">
    <property type="entry name" value="Ptyr_pPase_sf"/>
</dbReference>
<dbReference type="InterPro" id="IPR017945">
    <property type="entry name" value="DHBP_synth_RibB-like_a/b_dom"/>
</dbReference>
<evidence type="ECO:0000256" key="3">
    <source>
        <dbReference type="ARBA" id="ARBA00011063"/>
    </source>
</evidence>
<feature type="domain" description="YrdC-like" evidence="15">
    <location>
        <begin position="15"/>
        <end position="210"/>
    </location>
</feature>
<keyword evidence="5" id="KW-0963">Cytoplasm</keyword>
<dbReference type="GO" id="GO:0003725">
    <property type="term" value="F:double-stranded RNA binding"/>
    <property type="evidence" value="ECO:0007669"/>
    <property type="project" value="InterPro"/>
</dbReference>
<dbReference type="GO" id="GO:0006450">
    <property type="term" value="P:regulation of translational fidelity"/>
    <property type="evidence" value="ECO:0007669"/>
    <property type="project" value="TreeGrafter"/>
</dbReference>
<comment type="subcellular location">
    <subcellularLocation>
        <location evidence="1">Cytoplasm</location>
    </subcellularLocation>
</comment>
<dbReference type="SUPFAM" id="SSF52788">
    <property type="entry name" value="Phosphotyrosine protein phosphatases I"/>
    <property type="match status" value="1"/>
</dbReference>
<evidence type="ECO:0000256" key="10">
    <source>
        <dbReference type="ARBA" id="ARBA00022801"/>
    </source>
</evidence>
<feature type="active site" description="Proton donor" evidence="14">
    <location>
        <position position="344"/>
    </location>
</feature>
<keyword evidence="7" id="KW-0819">tRNA processing</keyword>
<evidence type="ECO:0000256" key="11">
    <source>
        <dbReference type="ARBA" id="ARBA00022840"/>
    </source>
</evidence>
<keyword evidence="10" id="KW-0378">Hydrolase</keyword>
<dbReference type="RefSeq" id="WP_105354852.1">
    <property type="nucleotide sequence ID" value="NZ_PUIB01000015.1"/>
</dbReference>